<organism evidence="2 3">
    <name type="scientific">Erythroxylum novogranatense</name>
    <dbReference type="NCBI Taxonomy" id="1862640"/>
    <lineage>
        <taxon>Eukaryota</taxon>
        <taxon>Viridiplantae</taxon>
        <taxon>Streptophyta</taxon>
        <taxon>Embryophyta</taxon>
        <taxon>Tracheophyta</taxon>
        <taxon>Spermatophyta</taxon>
        <taxon>Magnoliopsida</taxon>
        <taxon>eudicotyledons</taxon>
        <taxon>Gunneridae</taxon>
        <taxon>Pentapetalae</taxon>
        <taxon>rosids</taxon>
        <taxon>fabids</taxon>
        <taxon>Malpighiales</taxon>
        <taxon>Erythroxylaceae</taxon>
        <taxon>Erythroxylum</taxon>
    </lineage>
</organism>
<proteinExistence type="predicted"/>
<dbReference type="PANTHER" id="PTHR44102:SF5">
    <property type="entry name" value="PROTEIN NPG1"/>
    <property type="match status" value="1"/>
</dbReference>
<evidence type="ECO:0000313" key="2">
    <source>
        <dbReference type="EMBL" id="KAJ8899700.1"/>
    </source>
</evidence>
<dbReference type="EMBL" id="JAIWQS010000008">
    <property type="protein sequence ID" value="KAJ8899700.1"/>
    <property type="molecule type" value="Genomic_DNA"/>
</dbReference>
<keyword evidence="3" id="KW-1185">Reference proteome</keyword>
<dbReference type="Proteomes" id="UP001159364">
    <property type="component" value="Linkage Group LG08"/>
</dbReference>
<evidence type="ECO:0000313" key="3">
    <source>
        <dbReference type="Proteomes" id="UP001159364"/>
    </source>
</evidence>
<dbReference type="PANTHER" id="PTHR44102">
    <property type="entry name" value="PROTEIN NPG1"/>
    <property type="match status" value="1"/>
</dbReference>
<sequence length="123" mass="13452">MVGSQSEESGEHDQQTVVLEVCANGVCMKTTDVEAKLDEGNIQEAETSLREGLSLNFEEARALLGRLEYQRGNVEGALRVFDGIDLQAATQRLQATVSEKQTSKKGRSKNDSRPLVPQRSCLA</sequence>
<dbReference type="Pfam" id="PF14559">
    <property type="entry name" value="TPR_19"/>
    <property type="match status" value="1"/>
</dbReference>
<dbReference type="InterPro" id="IPR043376">
    <property type="entry name" value="NPG1-like"/>
</dbReference>
<name>A0AAV8UB36_9ROSI</name>
<evidence type="ECO:0000256" key="1">
    <source>
        <dbReference type="SAM" id="MobiDB-lite"/>
    </source>
</evidence>
<gene>
    <name evidence="2" type="ORF">K2173_019398</name>
</gene>
<protein>
    <submittedName>
        <fullName evidence="2">Uncharacterized protein</fullName>
    </submittedName>
</protein>
<dbReference type="AlphaFoldDB" id="A0AAV8UB36"/>
<comment type="caution">
    <text evidence="2">The sequence shown here is derived from an EMBL/GenBank/DDBJ whole genome shotgun (WGS) entry which is preliminary data.</text>
</comment>
<feature type="region of interest" description="Disordered" evidence="1">
    <location>
        <begin position="95"/>
        <end position="123"/>
    </location>
</feature>
<reference evidence="2 3" key="1">
    <citation type="submission" date="2021-09" db="EMBL/GenBank/DDBJ databases">
        <title>Genomic insights and catalytic innovation underlie evolution of tropane alkaloids biosynthesis.</title>
        <authorList>
            <person name="Wang Y.-J."/>
            <person name="Tian T."/>
            <person name="Huang J.-P."/>
            <person name="Huang S.-X."/>
        </authorList>
    </citation>
    <scope>NUCLEOTIDE SEQUENCE [LARGE SCALE GENOMIC DNA]</scope>
    <source>
        <strain evidence="2">KIB-2018</strain>
        <tissue evidence="2">Leaf</tissue>
    </source>
</reference>
<accession>A0AAV8UB36</accession>